<evidence type="ECO:0000313" key="2">
    <source>
        <dbReference type="EMBL" id="THF55612.1"/>
    </source>
</evidence>
<dbReference type="InterPro" id="IPR038162">
    <property type="entry name" value="SoxY_sf"/>
</dbReference>
<gene>
    <name evidence="2" type="primary">soxY</name>
    <name evidence="2" type="ORF">E6O51_20510</name>
</gene>
<dbReference type="Gene3D" id="2.60.40.2470">
    <property type="entry name" value="SoxY domain"/>
    <property type="match status" value="1"/>
</dbReference>
<organism evidence="2 3">
    <name type="scientific">Pseudothauera rhizosphaerae</name>
    <dbReference type="NCBI Taxonomy" id="2565932"/>
    <lineage>
        <taxon>Bacteria</taxon>
        <taxon>Pseudomonadati</taxon>
        <taxon>Pseudomonadota</taxon>
        <taxon>Betaproteobacteria</taxon>
        <taxon>Rhodocyclales</taxon>
        <taxon>Zoogloeaceae</taxon>
        <taxon>Pseudothauera</taxon>
    </lineage>
</organism>
<name>A0A4S4A9R9_9RHOO</name>
<comment type="caution">
    <text evidence="2">The sequence shown here is derived from an EMBL/GenBank/DDBJ whole genome shotgun (WGS) entry which is preliminary data.</text>
</comment>
<reference evidence="2 3" key="1">
    <citation type="submission" date="2019-04" db="EMBL/GenBank/DDBJ databases">
        <title>Azoarcus rhizosphaerae sp. nov. isolated from rhizosphere of Ficus religiosa.</title>
        <authorList>
            <person name="Lin S.-Y."/>
            <person name="Hameed A."/>
            <person name="Hsu Y.-H."/>
            <person name="Young C.-C."/>
        </authorList>
    </citation>
    <scope>NUCLEOTIDE SEQUENCE [LARGE SCALE GENOMIC DNA]</scope>
    <source>
        <strain evidence="2 3">CC-YHH848</strain>
    </source>
</reference>
<sequence length="165" mass="17004">MAAPAPGEPMHPQRRRFLHATGASAALGVLLAAGVLRPAHALAAGSERIAFQARTLAAALQALGNPQPPTSADIVIDVPDVAENGAAVPLAITSRLPGTRRISVLVDDNPQPLALQFEFAAEVQPRFQARIKMGQSSQVRVLAEADGGAWIAARPVQVTIGGCGA</sequence>
<dbReference type="AlphaFoldDB" id="A0A4S4A9R9"/>
<evidence type="ECO:0000259" key="1">
    <source>
        <dbReference type="Pfam" id="PF13501"/>
    </source>
</evidence>
<protein>
    <submittedName>
        <fullName evidence="2">Thiosulfate oxidation carrier protein SoxY</fullName>
    </submittedName>
</protein>
<dbReference type="InterPro" id="IPR016568">
    <property type="entry name" value="Sulphur_oxidation_SoxY"/>
</dbReference>
<feature type="domain" description="Ig-like SoxY" evidence="1">
    <location>
        <begin position="62"/>
        <end position="163"/>
    </location>
</feature>
<accession>A0A4S4A9R9</accession>
<dbReference type="NCBIfam" id="TIGR04488">
    <property type="entry name" value="SoxY_true_GGCGG"/>
    <property type="match status" value="1"/>
</dbReference>
<dbReference type="OrthoDB" id="9798154at2"/>
<dbReference type="EMBL" id="SSOD01000023">
    <property type="protein sequence ID" value="THF55612.1"/>
    <property type="molecule type" value="Genomic_DNA"/>
</dbReference>
<dbReference type="Proteomes" id="UP000307956">
    <property type="component" value="Unassembled WGS sequence"/>
</dbReference>
<dbReference type="InterPro" id="IPR006311">
    <property type="entry name" value="TAT_signal"/>
</dbReference>
<dbReference type="PIRSF" id="PIRSF010312">
    <property type="entry name" value="Sulphur_oxidation_SoxY"/>
    <property type="match status" value="1"/>
</dbReference>
<dbReference type="PROSITE" id="PS51318">
    <property type="entry name" value="TAT"/>
    <property type="match status" value="1"/>
</dbReference>
<proteinExistence type="predicted"/>
<dbReference type="InterPro" id="IPR032711">
    <property type="entry name" value="SoxY"/>
</dbReference>
<dbReference type="Pfam" id="PF13501">
    <property type="entry name" value="SoxY"/>
    <property type="match status" value="1"/>
</dbReference>
<evidence type="ECO:0000313" key="3">
    <source>
        <dbReference type="Proteomes" id="UP000307956"/>
    </source>
</evidence>
<keyword evidence="3" id="KW-1185">Reference proteome</keyword>